<organism evidence="1 2">
    <name type="scientific">Prorocentrum cordatum</name>
    <dbReference type="NCBI Taxonomy" id="2364126"/>
    <lineage>
        <taxon>Eukaryota</taxon>
        <taxon>Sar</taxon>
        <taxon>Alveolata</taxon>
        <taxon>Dinophyceae</taxon>
        <taxon>Prorocentrales</taxon>
        <taxon>Prorocentraceae</taxon>
        <taxon>Prorocentrum</taxon>
    </lineage>
</organism>
<evidence type="ECO:0000313" key="1">
    <source>
        <dbReference type="EMBL" id="CAK0820951.1"/>
    </source>
</evidence>
<comment type="caution">
    <text evidence="1">The sequence shown here is derived from an EMBL/GenBank/DDBJ whole genome shotgun (WGS) entry which is preliminary data.</text>
</comment>
<dbReference type="EMBL" id="CAUYUJ010007491">
    <property type="protein sequence ID" value="CAK0820951.1"/>
    <property type="molecule type" value="Genomic_DNA"/>
</dbReference>
<protein>
    <submittedName>
        <fullName evidence="1">Uncharacterized protein</fullName>
    </submittedName>
</protein>
<proteinExistence type="predicted"/>
<keyword evidence="2" id="KW-1185">Reference proteome</keyword>
<evidence type="ECO:0000313" key="2">
    <source>
        <dbReference type="Proteomes" id="UP001189429"/>
    </source>
</evidence>
<name>A0ABN9RSV4_9DINO</name>
<reference evidence="1" key="1">
    <citation type="submission" date="2023-10" db="EMBL/GenBank/DDBJ databases">
        <authorList>
            <person name="Chen Y."/>
            <person name="Shah S."/>
            <person name="Dougan E. K."/>
            <person name="Thang M."/>
            <person name="Chan C."/>
        </authorList>
    </citation>
    <scope>NUCLEOTIDE SEQUENCE [LARGE SCALE GENOMIC DNA]</scope>
</reference>
<gene>
    <name evidence="1" type="ORF">PCOR1329_LOCUS22426</name>
</gene>
<accession>A0ABN9RSV4</accession>
<dbReference type="Proteomes" id="UP001189429">
    <property type="component" value="Unassembled WGS sequence"/>
</dbReference>
<sequence length="171" mass="18415">MISDAMPAPRSGTKLLRWDHILPQETDASTADGDARLLPRVPHLSEQRRCPCRCPPSSHAAGHQRRKLRPPCSDCASGHCPTCSHALLPPLWPSSFAEHSPMSPSNDSASDLCTALSHAQATALPREVVLGSRFSSRASLRSAVAPCLRSPFSLALVLAPQLITPRFRLAS</sequence>